<proteinExistence type="predicted"/>
<evidence type="ECO:0000313" key="3">
    <source>
        <dbReference type="EMBL" id="TWU30454.1"/>
    </source>
</evidence>
<accession>A0A5C6D3K9</accession>
<feature type="transmembrane region" description="Helical" evidence="1">
    <location>
        <begin position="143"/>
        <end position="166"/>
    </location>
</feature>
<feature type="domain" description="Sulfatase N-terminal" evidence="2">
    <location>
        <begin position="279"/>
        <end position="548"/>
    </location>
</feature>
<name>A0A5C6D3K9_9BACT</name>
<evidence type="ECO:0000256" key="1">
    <source>
        <dbReference type="SAM" id="Phobius"/>
    </source>
</evidence>
<dbReference type="SUPFAM" id="SSF53649">
    <property type="entry name" value="Alkaline phosphatase-like"/>
    <property type="match status" value="1"/>
</dbReference>
<keyword evidence="1" id="KW-0812">Transmembrane</keyword>
<feature type="transmembrane region" description="Helical" evidence="1">
    <location>
        <begin position="187"/>
        <end position="209"/>
    </location>
</feature>
<protein>
    <recommendedName>
        <fullName evidence="2">Sulfatase N-terminal domain-containing protein</fullName>
    </recommendedName>
</protein>
<dbReference type="PANTHER" id="PTHR43751:SF3">
    <property type="entry name" value="SULFATASE N-TERMINAL DOMAIN-CONTAINING PROTEIN"/>
    <property type="match status" value="1"/>
</dbReference>
<organism evidence="3 4">
    <name type="scientific">Bythopirellula polymerisocia</name>
    <dbReference type="NCBI Taxonomy" id="2528003"/>
    <lineage>
        <taxon>Bacteria</taxon>
        <taxon>Pseudomonadati</taxon>
        <taxon>Planctomycetota</taxon>
        <taxon>Planctomycetia</taxon>
        <taxon>Pirellulales</taxon>
        <taxon>Lacipirellulaceae</taxon>
        <taxon>Bythopirellula</taxon>
    </lineage>
</organism>
<dbReference type="OrthoDB" id="9766107at2"/>
<keyword evidence="4" id="KW-1185">Reference proteome</keyword>
<dbReference type="Gene3D" id="3.40.720.10">
    <property type="entry name" value="Alkaline Phosphatase, subunit A"/>
    <property type="match status" value="1"/>
</dbReference>
<sequence>MLAVHPGNVTARLMRRPNSSEVVGILLFWILSALFITRYERSVFDGLPLLLSAMNLSGFDSLLVSWSLLCRTLLLTLPLVTWNCFSLLANGRKWLRVVVSAVHFCVLAWLVISVKTLRITGANISYYLDKALLPSNWQWCDNYSAIAGPIVRVLLTNMICVIGLHLGCQRLQQLYQAKSHRPLDRKLLTGIIGLAGLLILGVFPIRGYVTQPLCLEQLYASMTLPLGLFNPDDVMLPTSLAFGGGKDDGFLSAGETLLELSQVSCVASNTSLPIPASRPHVVMIITESLQFNSLSRPDRLPLLGAWAEQGIQSEEHYCNSNCSQLGTFALLYGRLPLAYEATLNAQVAPTATSLFKSMGYQTNLIASCSFEYGRMNEFFRSPPYEHVSLHVDEDMPWYSRDQKSLEEVAKLLKTAKQPQFVTVYLMSTHYGYQYPPEYDVHPPANIPAQAASSKTKEILENRYAKATAFLDREFQRFTASLDLSDTIVVITGDHGESIYDDGFLSHGTRLSQYQSGTPLVIRGAGIPRLCLTAPTGHVDVLPTLLHAIHGSEVSLPSLHGRSLLNGNRTGGQFLVQSHPTNWKVQYVDRAGRLGLKIPRGLGDSQLLGFYNAEGQLDHTNQRPSADAPLWRNKLAGRLQELSPQHIAQRILLHDPTQGTLVR</sequence>
<dbReference type="InterPro" id="IPR017850">
    <property type="entry name" value="Alkaline_phosphatase_core_sf"/>
</dbReference>
<keyword evidence="1" id="KW-1133">Transmembrane helix</keyword>
<keyword evidence="1" id="KW-0472">Membrane</keyword>
<comment type="caution">
    <text evidence="3">The sequence shown here is derived from an EMBL/GenBank/DDBJ whole genome shotgun (WGS) entry which is preliminary data.</text>
</comment>
<gene>
    <name evidence="3" type="ORF">Pla144_12410</name>
</gene>
<dbReference type="PANTHER" id="PTHR43751">
    <property type="entry name" value="SULFATASE"/>
    <property type="match status" value="1"/>
</dbReference>
<evidence type="ECO:0000259" key="2">
    <source>
        <dbReference type="Pfam" id="PF00884"/>
    </source>
</evidence>
<dbReference type="AlphaFoldDB" id="A0A5C6D3K9"/>
<dbReference type="InterPro" id="IPR000917">
    <property type="entry name" value="Sulfatase_N"/>
</dbReference>
<dbReference type="InterPro" id="IPR052701">
    <property type="entry name" value="GAG_Ulvan_Degrading_Sulfatases"/>
</dbReference>
<evidence type="ECO:0000313" key="4">
    <source>
        <dbReference type="Proteomes" id="UP000318437"/>
    </source>
</evidence>
<dbReference type="Proteomes" id="UP000318437">
    <property type="component" value="Unassembled WGS sequence"/>
</dbReference>
<feature type="transmembrane region" description="Helical" evidence="1">
    <location>
        <begin position="94"/>
        <end position="112"/>
    </location>
</feature>
<reference evidence="3 4" key="1">
    <citation type="submission" date="2019-02" db="EMBL/GenBank/DDBJ databases">
        <title>Deep-cultivation of Planctomycetes and their phenomic and genomic characterization uncovers novel biology.</title>
        <authorList>
            <person name="Wiegand S."/>
            <person name="Jogler M."/>
            <person name="Boedeker C."/>
            <person name="Pinto D."/>
            <person name="Vollmers J."/>
            <person name="Rivas-Marin E."/>
            <person name="Kohn T."/>
            <person name="Peeters S.H."/>
            <person name="Heuer A."/>
            <person name="Rast P."/>
            <person name="Oberbeckmann S."/>
            <person name="Bunk B."/>
            <person name="Jeske O."/>
            <person name="Meyerdierks A."/>
            <person name="Storesund J.E."/>
            <person name="Kallscheuer N."/>
            <person name="Luecker S."/>
            <person name="Lage O.M."/>
            <person name="Pohl T."/>
            <person name="Merkel B.J."/>
            <person name="Hornburger P."/>
            <person name="Mueller R.-W."/>
            <person name="Bruemmer F."/>
            <person name="Labrenz M."/>
            <person name="Spormann A.M."/>
            <person name="Op Den Camp H."/>
            <person name="Overmann J."/>
            <person name="Amann R."/>
            <person name="Jetten M.S.M."/>
            <person name="Mascher T."/>
            <person name="Medema M.H."/>
            <person name="Devos D.P."/>
            <person name="Kaster A.-K."/>
            <person name="Ovreas L."/>
            <person name="Rohde M."/>
            <person name="Galperin M.Y."/>
            <person name="Jogler C."/>
        </authorList>
    </citation>
    <scope>NUCLEOTIDE SEQUENCE [LARGE SCALE GENOMIC DNA]</scope>
    <source>
        <strain evidence="3 4">Pla144</strain>
    </source>
</reference>
<dbReference type="Pfam" id="PF00884">
    <property type="entry name" value="Sulfatase"/>
    <property type="match status" value="1"/>
</dbReference>
<feature type="transmembrane region" description="Helical" evidence="1">
    <location>
        <begin position="59"/>
        <end position="82"/>
    </location>
</feature>
<dbReference type="EMBL" id="SJPS01000001">
    <property type="protein sequence ID" value="TWU30454.1"/>
    <property type="molecule type" value="Genomic_DNA"/>
</dbReference>
<feature type="transmembrane region" description="Helical" evidence="1">
    <location>
        <begin position="22"/>
        <end position="39"/>
    </location>
</feature>